<accession>A0ACA9TW23</accession>
<sequence>MSASTAALSISRDIDLLEETFAIGALVNAVHNDGEFWQDLEYCFNHGLKSIKWALLTAAKLVIQWNEMPPYDEIEL</sequence>
<comment type="caution">
    <text evidence="1">The sequence shown here is derived from an EMBL/GenBank/DDBJ whole genome shotgun (WGS) entry which is preliminary data.</text>
</comment>
<name>A0ACA9TW23_BIOOC</name>
<reference evidence="1" key="2">
    <citation type="submission" date="2021-10" db="EMBL/GenBank/DDBJ databases">
        <authorList>
            <person name="Piombo E."/>
        </authorList>
    </citation>
    <scope>NUCLEOTIDE SEQUENCE</scope>
</reference>
<organism evidence="1 2">
    <name type="scientific">Clonostachys rosea f. rosea IK726</name>
    <dbReference type="NCBI Taxonomy" id="1349383"/>
    <lineage>
        <taxon>Eukaryota</taxon>
        <taxon>Fungi</taxon>
        <taxon>Dikarya</taxon>
        <taxon>Ascomycota</taxon>
        <taxon>Pezizomycotina</taxon>
        <taxon>Sordariomycetes</taxon>
        <taxon>Hypocreomycetidae</taxon>
        <taxon>Hypocreales</taxon>
        <taxon>Bionectriaceae</taxon>
        <taxon>Clonostachys</taxon>
    </lineage>
</organism>
<proteinExistence type="predicted"/>
<protein>
    <submittedName>
        <fullName evidence="1">Uncharacterized protein</fullName>
    </submittedName>
</protein>
<reference evidence="1" key="1">
    <citation type="submission" date="2020-04" db="EMBL/GenBank/DDBJ databases">
        <authorList>
            <person name="Broberg M."/>
        </authorList>
    </citation>
    <scope>NUCLEOTIDE SEQUENCE</scope>
</reference>
<gene>
    <name evidence="1" type="ORF">CRV2_00011249</name>
</gene>
<dbReference type="Proteomes" id="UP000836387">
    <property type="component" value="Unassembled WGS sequence"/>
</dbReference>
<keyword evidence="2" id="KW-1185">Reference proteome</keyword>
<dbReference type="EMBL" id="CADEHS020000008">
    <property type="protein sequence ID" value="CAG9945156.1"/>
    <property type="molecule type" value="Genomic_DNA"/>
</dbReference>
<evidence type="ECO:0000313" key="1">
    <source>
        <dbReference type="EMBL" id="CAG9945156.1"/>
    </source>
</evidence>
<evidence type="ECO:0000313" key="2">
    <source>
        <dbReference type="Proteomes" id="UP000836387"/>
    </source>
</evidence>